<dbReference type="SMART" id="SM00066">
    <property type="entry name" value="GAL4"/>
    <property type="match status" value="1"/>
</dbReference>
<dbReference type="AlphaFoldDB" id="A0A8K0SGC5"/>
<feature type="region of interest" description="Disordered" evidence="7">
    <location>
        <begin position="69"/>
        <end position="107"/>
    </location>
</feature>
<accession>A0A8K0SGC5</accession>
<dbReference type="InterPro" id="IPR052073">
    <property type="entry name" value="Amide_Lactam_Regulators"/>
</dbReference>
<dbReference type="InterPro" id="IPR036864">
    <property type="entry name" value="Zn2-C6_fun-type_DNA-bd_sf"/>
</dbReference>
<evidence type="ECO:0000256" key="4">
    <source>
        <dbReference type="ARBA" id="ARBA00023125"/>
    </source>
</evidence>
<dbReference type="InterPro" id="IPR001138">
    <property type="entry name" value="Zn2Cys6_DnaBD"/>
</dbReference>
<dbReference type="SUPFAM" id="SSF57701">
    <property type="entry name" value="Zn2/Cys6 DNA-binding domain"/>
    <property type="match status" value="1"/>
</dbReference>
<dbReference type="OrthoDB" id="4236860at2759"/>
<keyword evidence="1" id="KW-0479">Metal-binding</keyword>
<proteinExistence type="predicted"/>
<evidence type="ECO:0000313" key="10">
    <source>
        <dbReference type="Proteomes" id="UP000813444"/>
    </source>
</evidence>
<evidence type="ECO:0000256" key="5">
    <source>
        <dbReference type="ARBA" id="ARBA00023163"/>
    </source>
</evidence>
<evidence type="ECO:0000256" key="3">
    <source>
        <dbReference type="ARBA" id="ARBA00023015"/>
    </source>
</evidence>
<keyword evidence="6" id="KW-0539">Nucleus</keyword>
<evidence type="ECO:0000256" key="2">
    <source>
        <dbReference type="ARBA" id="ARBA00022833"/>
    </source>
</evidence>
<dbReference type="GO" id="GO:0006351">
    <property type="term" value="P:DNA-templated transcription"/>
    <property type="evidence" value="ECO:0007669"/>
    <property type="project" value="InterPro"/>
</dbReference>
<dbReference type="PROSITE" id="PS50048">
    <property type="entry name" value="ZN2_CY6_FUNGAL_2"/>
    <property type="match status" value="1"/>
</dbReference>
<evidence type="ECO:0000313" key="9">
    <source>
        <dbReference type="EMBL" id="KAH7311476.1"/>
    </source>
</evidence>
<feature type="domain" description="Zn(2)-C6 fungal-type" evidence="8">
    <location>
        <begin position="10"/>
        <end position="43"/>
    </location>
</feature>
<dbReference type="PANTHER" id="PTHR47171">
    <property type="entry name" value="FARA-RELATED"/>
    <property type="match status" value="1"/>
</dbReference>
<dbReference type="CDD" id="cd12148">
    <property type="entry name" value="fungal_TF_MHR"/>
    <property type="match status" value="1"/>
</dbReference>
<dbReference type="Proteomes" id="UP000813444">
    <property type="component" value="Unassembled WGS sequence"/>
</dbReference>
<feature type="compositionally biased region" description="Polar residues" evidence="7">
    <location>
        <begin position="73"/>
        <end position="97"/>
    </location>
</feature>
<dbReference type="EMBL" id="JAGPNK010000011">
    <property type="protein sequence ID" value="KAH7311476.1"/>
    <property type="molecule type" value="Genomic_DNA"/>
</dbReference>
<dbReference type="Pfam" id="PF00172">
    <property type="entry name" value="Zn_clus"/>
    <property type="match status" value="1"/>
</dbReference>
<keyword evidence="4" id="KW-0238">DNA-binding</keyword>
<comment type="caution">
    <text evidence="9">The sequence shown here is derived from an EMBL/GenBank/DDBJ whole genome shotgun (WGS) entry which is preliminary data.</text>
</comment>
<sequence>MANRRTNGRACTHCRQRKVRCDVLDKGAPCTNCRARAQPDCTMYEASRTRHRSSQLRSSPSLRLIKPRDASALAQSEPTSSLASSECTPSSSRQSATPPAEGKDDVGNIAEFLDQEDLRVSRIIMSGRMCYIGTEMSNFNYLVRQNSTGSVYDDCYHFSNRQFHLKYTSHNLDGMPSDALSRPPKELTEKLLRTYFTRINRGWPIIDEQGFMIKYRGQDPQKPLSLLLLNAALLVGAHVLSSEDAAMKPLKTTLFRRAKTLIDFRYEQDRVAYVQAALLLTWYADGFEELVANAWHWIGMACRTALGLGMHRDNSQSRLLDVSKREWTRLWWVLFQLDTIVSCAYGRPQALNLDESDVPELEPSHFEGIPQAEVDFVTNHTKLCMIISRTMKKRWAIRAPASSRIEATKHADVELAQFLAQLPASLKPVTTWPNIWTSTLHLTYNNFLILLHRPPPKQQDTVCHLGNACDATICNDSTISIATIFEAVADQHQISELWPYGVHSLFTAIVQATNSLNSTNPVVAAKAFKAFDSLLGALKNLSQYWQFAVSLLVLFERRLAKERQNNNPADAGSAVVRMQGTLTDMGHESLPTPGRFVDGGFVEAGNTESSIYEEELFRGIDEYMPLDDILFTNLPFPDDFSSYDGLLEPK</sequence>
<dbReference type="InterPro" id="IPR007219">
    <property type="entry name" value="XnlR_reg_dom"/>
</dbReference>
<keyword evidence="3" id="KW-0805">Transcription regulation</keyword>
<dbReference type="Pfam" id="PF04082">
    <property type="entry name" value="Fungal_trans"/>
    <property type="match status" value="1"/>
</dbReference>
<evidence type="ECO:0000256" key="7">
    <source>
        <dbReference type="SAM" id="MobiDB-lite"/>
    </source>
</evidence>
<dbReference type="GO" id="GO:0003677">
    <property type="term" value="F:DNA binding"/>
    <property type="evidence" value="ECO:0007669"/>
    <property type="project" value="UniProtKB-KW"/>
</dbReference>
<name>A0A8K0SGC5_9HYPO</name>
<dbReference type="Gene3D" id="4.10.240.10">
    <property type="entry name" value="Zn(2)-C6 fungal-type DNA-binding domain"/>
    <property type="match status" value="1"/>
</dbReference>
<gene>
    <name evidence="9" type="ORF">B0I35DRAFT_377632</name>
</gene>
<keyword evidence="10" id="KW-1185">Reference proteome</keyword>
<dbReference type="PANTHER" id="PTHR47171:SF4">
    <property type="entry name" value="ACETAMIDASE REGULATORY PROTEIN"/>
    <property type="match status" value="1"/>
</dbReference>
<dbReference type="PROSITE" id="PS00463">
    <property type="entry name" value="ZN2_CY6_FUNGAL_1"/>
    <property type="match status" value="1"/>
</dbReference>
<reference evidence="9" key="1">
    <citation type="journal article" date="2021" name="Nat. Commun.">
        <title>Genetic determinants of endophytism in the Arabidopsis root mycobiome.</title>
        <authorList>
            <person name="Mesny F."/>
            <person name="Miyauchi S."/>
            <person name="Thiergart T."/>
            <person name="Pickel B."/>
            <person name="Atanasova L."/>
            <person name="Karlsson M."/>
            <person name="Huettel B."/>
            <person name="Barry K.W."/>
            <person name="Haridas S."/>
            <person name="Chen C."/>
            <person name="Bauer D."/>
            <person name="Andreopoulos W."/>
            <person name="Pangilinan J."/>
            <person name="LaButti K."/>
            <person name="Riley R."/>
            <person name="Lipzen A."/>
            <person name="Clum A."/>
            <person name="Drula E."/>
            <person name="Henrissat B."/>
            <person name="Kohler A."/>
            <person name="Grigoriev I.V."/>
            <person name="Martin F.M."/>
            <person name="Hacquard S."/>
        </authorList>
    </citation>
    <scope>NUCLEOTIDE SEQUENCE</scope>
    <source>
        <strain evidence="9">MPI-CAGE-CH-0235</strain>
    </source>
</reference>
<evidence type="ECO:0000256" key="1">
    <source>
        <dbReference type="ARBA" id="ARBA00022723"/>
    </source>
</evidence>
<keyword evidence="5" id="KW-0804">Transcription</keyword>
<keyword evidence="2" id="KW-0862">Zinc</keyword>
<dbReference type="SMART" id="SM00906">
    <property type="entry name" value="Fungal_trans"/>
    <property type="match status" value="1"/>
</dbReference>
<dbReference type="GO" id="GO:0008270">
    <property type="term" value="F:zinc ion binding"/>
    <property type="evidence" value="ECO:0007669"/>
    <property type="project" value="InterPro"/>
</dbReference>
<protein>
    <submittedName>
        <fullName evidence="9">Fungal-specific transcription factor domain-containing protein</fullName>
    </submittedName>
</protein>
<organism evidence="9 10">
    <name type="scientific">Stachybotrys elegans</name>
    <dbReference type="NCBI Taxonomy" id="80388"/>
    <lineage>
        <taxon>Eukaryota</taxon>
        <taxon>Fungi</taxon>
        <taxon>Dikarya</taxon>
        <taxon>Ascomycota</taxon>
        <taxon>Pezizomycotina</taxon>
        <taxon>Sordariomycetes</taxon>
        <taxon>Hypocreomycetidae</taxon>
        <taxon>Hypocreales</taxon>
        <taxon>Stachybotryaceae</taxon>
        <taxon>Stachybotrys</taxon>
    </lineage>
</organism>
<evidence type="ECO:0000256" key="6">
    <source>
        <dbReference type="ARBA" id="ARBA00023242"/>
    </source>
</evidence>
<evidence type="ECO:0000259" key="8">
    <source>
        <dbReference type="PROSITE" id="PS50048"/>
    </source>
</evidence>
<dbReference type="CDD" id="cd00067">
    <property type="entry name" value="GAL4"/>
    <property type="match status" value="1"/>
</dbReference>
<dbReference type="GO" id="GO:0000981">
    <property type="term" value="F:DNA-binding transcription factor activity, RNA polymerase II-specific"/>
    <property type="evidence" value="ECO:0007669"/>
    <property type="project" value="InterPro"/>
</dbReference>